<dbReference type="GO" id="GO:0006099">
    <property type="term" value="P:tricarboxylic acid cycle"/>
    <property type="evidence" value="ECO:0000318"/>
    <property type="project" value="GO_Central"/>
</dbReference>
<evidence type="ECO:0000256" key="3">
    <source>
        <dbReference type="PIRNR" id="PIRNR001369"/>
    </source>
</evidence>
<comment type="catalytic activity">
    <reaction evidence="3">
        <text>oxaloacetate + acetyl-CoA + H2O = citrate + CoA + H(+)</text>
        <dbReference type="Rhea" id="RHEA:16845"/>
        <dbReference type="ChEBI" id="CHEBI:15377"/>
        <dbReference type="ChEBI" id="CHEBI:15378"/>
        <dbReference type="ChEBI" id="CHEBI:16452"/>
        <dbReference type="ChEBI" id="CHEBI:16947"/>
        <dbReference type="ChEBI" id="CHEBI:57287"/>
        <dbReference type="ChEBI" id="CHEBI:57288"/>
        <dbReference type="EC" id="2.3.3.16"/>
    </reaction>
</comment>
<dbReference type="GO" id="GO:0036440">
    <property type="term" value="F:citrate synthase activity"/>
    <property type="evidence" value="ECO:0007669"/>
    <property type="project" value="UniProtKB-EC"/>
</dbReference>
<dbReference type="Gene3D" id="1.10.230.10">
    <property type="entry name" value="Cytochrome P450-Terp, domain 2"/>
    <property type="match status" value="1"/>
</dbReference>
<dbReference type="GO" id="GO:0005759">
    <property type="term" value="C:mitochondrial matrix"/>
    <property type="evidence" value="ECO:0000318"/>
    <property type="project" value="GO_Central"/>
</dbReference>
<protein>
    <recommendedName>
        <fullName evidence="3 4">Citrate synthase</fullName>
        <ecNumber evidence="3">2.3.3.16</ecNumber>
    </recommendedName>
</protein>
<dbReference type="PANTHER" id="PTHR11739">
    <property type="entry name" value="CITRATE SYNTHASE"/>
    <property type="match status" value="1"/>
</dbReference>
<evidence type="ECO:0000256" key="2">
    <source>
        <dbReference type="ARBA" id="ARBA00022679"/>
    </source>
</evidence>
<evidence type="ECO:0000256" key="1">
    <source>
        <dbReference type="ARBA" id="ARBA00010566"/>
    </source>
</evidence>
<dbReference type="InterPro" id="IPR024176">
    <property type="entry name" value="Citrate_synthase_bac-typ"/>
</dbReference>
<dbReference type="InterPro" id="IPR036969">
    <property type="entry name" value="Citrate_synthase_sf"/>
</dbReference>
<dbReference type="EMBL" id="GL377579">
    <property type="protein sequence ID" value="EFJ28330.1"/>
    <property type="molecule type" value="Genomic_DNA"/>
</dbReference>
<reference evidence="5 6" key="1">
    <citation type="journal article" date="2011" name="Science">
        <title>The Selaginella genome identifies genetic changes associated with the evolution of vascular plants.</title>
        <authorList>
            <person name="Banks J.A."/>
            <person name="Nishiyama T."/>
            <person name="Hasebe M."/>
            <person name="Bowman J.L."/>
            <person name="Gribskov M."/>
            <person name="dePamphilis C."/>
            <person name="Albert V.A."/>
            <person name="Aono N."/>
            <person name="Aoyama T."/>
            <person name="Ambrose B.A."/>
            <person name="Ashton N.W."/>
            <person name="Axtell M.J."/>
            <person name="Barker E."/>
            <person name="Barker M.S."/>
            <person name="Bennetzen J.L."/>
            <person name="Bonawitz N.D."/>
            <person name="Chapple C."/>
            <person name="Cheng C."/>
            <person name="Correa L.G."/>
            <person name="Dacre M."/>
            <person name="DeBarry J."/>
            <person name="Dreyer I."/>
            <person name="Elias M."/>
            <person name="Engstrom E.M."/>
            <person name="Estelle M."/>
            <person name="Feng L."/>
            <person name="Finet C."/>
            <person name="Floyd S.K."/>
            <person name="Frommer W.B."/>
            <person name="Fujita T."/>
            <person name="Gramzow L."/>
            <person name="Gutensohn M."/>
            <person name="Harholt J."/>
            <person name="Hattori M."/>
            <person name="Heyl A."/>
            <person name="Hirai T."/>
            <person name="Hiwatashi Y."/>
            <person name="Ishikawa M."/>
            <person name="Iwata M."/>
            <person name="Karol K.G."/>
            <person name="Koehler B."/>
            <person name="Kolukisaoglu U."/>
            <person name="Kubo M."/>
            <person name="Kurata T."/>
            <person name="Lalonde S."/>
            <person name="Li K."/>
            <person name="Li Y."/>
            <person name="Litt A."/>
            <person name="Lyons E."/>
            <person name="Manning G."/>
            <person name="Maruyama T."/>
            <person name="Michael T.P."/>
            <person name="Mikami K."/>
            <person name="Miyazaki S."/>
            <person name="Morinaga S."/>
            <person name="Murata T."/>
            <person name="Mueller-Roeber B."/>
            <person name="Nelson D.R."/>
            <person name="Obara M."/>
            <person name="Oguri Y."/>
            <person name="Olmstead R.G."/>
            <person name="Onodera N."/>
            <person name="Petersen B.L."/>
            <person name="Pils B."/>
            <person name="Prigge M."/>
            <person name="Rensing S.A."/>
            <person name="Riano-Pachon D.M."/>
            <person name="Roberts A.W."/>
            <person name="Sato Y."/>
            <person name="Scheller H.V."/>
            <person name="Schulz B."/>
            <person name="Schulz C."/>
            <person name="Shakirov E.V."/>
            <person name="Shibagaki N."/>
            <person name="Shinohara N."/>
            <person name="Shippen D.E."/>
            <person name="Soerensen I."/>
            <person name="Sotooka R."/>
            <person name="Sugimoto N."/>
            <person name="Sugita M."/>
            <person name="Sumikawa N."/>
            <person name="Tanurdzic M."/>
            <person name="Theissen G."/>
            <person name="Ulvskov P."/>
            <person name="Wakazuki S."/>
            <person name="Weng J.K."/>
            <person name="Willats W.W."/>
            <person name="Wipf D."/>
            <person name="Wolf P.G."/>
            <person name="Yang L."/>
            <person name="Zimmer A.D."/>
            <person name="Zhu Q."/>
            <person name="Mitros T."/>
            <person name="Hellsten U."/>
            <person name="Loque D."/>
            <person name="Otillar R."/>
            <person name="Salamov A."/>
            <person name="Schmutz J."/>
            <person name="Shapiro H."/>
            <person name="Lindquist E."/>
            <person name="Lucas S."/>
            <person name="Rokhsar D."/>
            <person name="Grigoriev I.V."/>
        </authorList>
    </citation>
    <scope>NUCLEOTIDE SEQUENCE [LARGE SCALE GENOMIC DNA]</scope>
</reference>
<dbReference type="Pfam" id="PF00285">
    <property type="entry name" value="Citrate_synt"/>
    <property type="match status" value="1"/>
</dbReference>
<dbReference type="eggNOG" id="KOG2617">
    <property type="taxonomic scope" value="Eukaryota"/>
</dbReference>
<evidence type="ECO:0000313" key="6">
    <source>
        <dbReference type="Proteomes" id="UP000001514"/>
    </source>
</evidence>
<gene>
    <name evidence="5" type="ORF">SELMODRAFT_411022</name>
</gene>
<sequence length="412" mass="45523">MAAPSQSRKLRIIDHRTGLTYEMDIKAGGDGKGLKLYDPGFVHTAPVKSTIAFIDGRNGILRYRGYPVEELAERSTYLEVAYLLCKGNLPTKSQLSEWEAAIQRQSSMPEELLASHYSYERALIGALPRDSHPKQNFATALYALISFNPDANPLVAGHDLYKTEAAQNLHIIRIMGKAASLAGAIYVHMEGQKPIQNPNNSLNFSEMILYMFQSMGDQDFKPNPALAKALDVIFVILAEHELGTATAATLHLASSSGVDVYTAIAGGTSALSGPNDIGAVEAVLDMLNEIGSIENVAFYIEEAKKSNTKLPGIGHRVYKTYDPRAKASLIQKLAEEVYDVVGKDPLVAAALENAIIADEYFINRKLYPNATFHLGLLLRQLAHWKESMNDPSTRLMRPQQWYTGQRLRHYSK</sequence>
<comment type="similarity">
    <text evidence="1 3 4">Belongs to the citrate synthase family.</text>
</comment>
<dbReference type="EC" id="2.3.3.16" evidence="3"/>
<dbReference type="PIRSF" id="PIRSF001369">
    <property type="entry name" value="Citrate_synth"/>
    <property type="match status" value="1"/>
</dbReference>
<evidence type="ECO:0000256" key="4">
    <source>
        <dbReference type="RuleBase" id="RU000441"/>
    </source>
</evidence>
<dbReference type="SUPFAM" id="SSF48256">
    <property type="entry name" value="Citrate synthase"/>
    <property type="match status" value="1"/>
</dbReference>
<keyword evidence="6" id="KW-1185">Reference proteome</keyword>
<dbReference type="Proteomes" id="UP000001514">
    <property type="component" value="Unassembled WGS sequence"/>
</dbReference>
<name>D8RHR7_SELML</name>
<dbReference type="InterPro" id="IPR002020">
    <property type="entry name" value="Citrate_synthase"/>
</dbReference>
<evidence type="ECO:0000313" key="5">
    <source>
        <dbReference type="EMBL" id="EFJ28330.1"/>
    </source>
</evidence>
<dbReference type="PRINTS" id="PR00143">
    <property type="entry name" value="CITRTSNTHASE"/>
</dbReference>
<proteinExistence type="inferred from homology"/>
<keyword evidence="2 3" id="KW-0808">Transferase</keyword>
<dbReference type="InterPro" id="IPR016142">
    <property type="entry name" value="Citrate_synth-like_lrg_a-sub"/>
</dbReference>
<dbReference type="KEGG" id="smo:SELMODRAFT_411022"/>
<organism evidence="6">
    <name type="scientific">Selaginella moellendorffii</name>
    <name type="common">Spikemoss</name>
    <dbReference type="NCBI Taxonomy" id="88036"/>
    <lineage>
        <taxon>Eukaryota</taxon>
        <taxon>Viridiplantae</taxon>
        <taxon>Streptophyta</taxon>
        <taxon>Embryophyta</taxon>
        <taxon>Tracheophyta</taxon>
        <taxon>Lycopodiopsida</taxon>
        <taxon>Selaginellales</taxon>
        <taxon>Selaginellaceae</taxon>
        <taxon>Selaginella</taxon>
    </lineage>
</organism>
<dbReference type="PANTHER" id="PTHR11739:SF4">
    <property type="entry name" value="CITRATE SYNTHASE, PEROXISOMAL"/>
    <property type="match status" value="1"/>
</dbReference>
<dbReference type="Gramene" id="EFJ28330">
    <property type="protein sequence ID" value="EFJ28330"/>
    <property type="gene ID" value="SELMODRAFT_411022"/>
</dbReference>
<dbReference type="STRING" id="88036.D8RHR7"/>
<dbReference type="AlphaFoldDB" id="D8RHR7"/>
<accession>D8RHR7</accession>
<dbReference type="HOGENOM" id="CLU_025068_0_0_1"/>
<dbReference type="InterPro" id="IPR016143">
    <property type="entry name" value="Citrate_synth-like_sm_a-sub"/>
</dbReference>
<dbReference type="GO" id="GO:0005975">
    <property type="term" value="P:carbohydrate metabolic process"/>
    <property type="evidence" value="ECO:0000318"/>
    <property type="project" value="GO_Central"/>
</dbReference>
<dbReference type="Gene3D" id="1.10.580.10">
    <property type="entry name" value="Citrate Synthase, domain 1"/>
    <property type="match status" value="1"/>
</dbReference>
<dbReference type="InParanoid" id="D8RHR7"/>